<reference evidence="3" key="1">
    <citation type="submission" date="2018-06" db="EMBL/GenBank/DDBJ databases">
        <authorList>
            <person name="Zhirakovskaya E."/>
        </authorList>
    </citation>
    <scope>NUCLEOTIDE SEQUENCE</scope>
</reference>
<evidence type="ECO:0000256" key="1">
    <source>
        <dbReference type="ARBA" id="ARBA00022553"/>
    </source>
</evidence>
<keyword evidence="1" id="KW-0597">Phosphoprotein</keyword>
<dbReference type="PANTHER" id="PTHR43547:SF2">
    <property type="entry name" value="HYBRID SIGNAL TRANSDUCTION HISTIDINE KINASE C"/>
    <property type="match status" value="1"/>
</dbReference>
<dbReference type="GO" id="GO:0000155">
    <property type="term" value="F:phosphorelay sensor kinase activity"/>
    <property type="evidence" value="ECO:0007669"/>
    <property type="project" value="TreeGrafter"/>
</dbReference>
<sequence>MKKKVLIIDDELSIRMLLENFLSKNYEVVTKVDGLEGLKYIEEGNIPDLIVADIQMPNLNGQEFLKQIRASGFYKHIPIIVLSGIESSQERIKLLKMGADDFIVKPFNPEELSIRIENIISRTSK</sequence>
<dbReference type="SMART" id="SM00448">
    <property type="entry name" value="REC"/>
    <property type="match status" value="1"/>
</dbReference>
<name>A0A3B0V501_9ZZZZ</name>
<dbReference type="Gene3D" id="3.40.50.2300">
    <property type="match status" value="1"/>
</dbReference>
<dbReference type="Pfam" id="PF00072">
    <property type="entry name" value="Response_reg"/>
    <property type="match status" value="1"/>
</dbReference>
<feature type="domain" description="Response regulatory" evidence="2">
    <location>
        <begin position="4"/>
        <end position="120"/>
    </location>
</feature>
<dbReference type="PROSITE" id="PS50110">
    <property type="entry name" value="RESPONSE_REGULATORY"/>
    <property type="match status" value="1"/>
</dbReference>
<evidence type="ECO:0000313" key="3">
    <source>
        <dbReference type="EMBL" id="VAW27036.1"/>
    </source>
</evidence>
<dbReference type="InterPro" id="IPR001789">
    <property type="entry name" value="Sig_transdc_resp-reg_receiver"/>
</dbReference>
<dbReference type="SUPFAM" id="SSF52172">
    <property type="entry name" value="CheY-like"/>
    <property type="match status" value="1"/>
</dbReference>
<proteinExistence type="predicted"/>
<dbReference type="PANTHER" id="PTHR43547">
    <property type="entry name" value="TWO-COMPONENT HISTIDINE KINASE"/>
    <property type="match status" value="1"/>
</dbReference>
<gene>
    <name evidence="3" type="ORF">MNBD_BACTEROID07-653</name>
</gene>
<evidence type="ECO:0000259" key="2">
    <source>
        <dbReference type="PROSITE" id="PS50110"/>
    </source>
</evidence>
<protein>
    <recommendedName>
        <fullName evidence="2">Response regulatory domain-containing protein</fullName>
    </recommendedName>
</protein>
<dbReference type="AlphaFoldDB" id="A0A3B0V501"/>
<organism evidence="3">
    <name type="scientific">hydrothermal vent metagenome</name>
    <dbReference type="NCBI Taxonomy" id="652676"/>
    <lineage>
        <taxon>unclassified sequences</taxon>
        <taxon>metagenomes</taxon>
        <taxon>ecological metagenomes</taxon>
    </lineage>
</organism>
<dbReference type="EMBL" id="UOET01000072">
    <property type="protein sequence ID" value="VAW27036.1"/>
    <property type="molecule type" value="Genomic_DNA"/>
</dbReference>
<dbReference type="InterPro" id="IPR011006">
    <property type="entry name" value="CheY-like_superfamily"/>
</dbReference>
<accession>A0A3B0V501</accession>